<dbReference type="GO" id="GO:0019303">
    <property type="term" value="P:D-ribose catabolic process"/>
    <property type="evidence" value="ECO:0007669"/>
    <property type="project" value="UniProtKB-UniRule"/>
</dbReference>
<comment type="subunit">
    <text evidence="9">Homodimer.</text>
</comment>
<name>A0A081D213_9HYPH</name>
<comment type="activity regulation">
    <text evidence="9">Activated by a monovalent cation that binds near, but not in, the active site. The most likely occupant of the site in vivo is potassium. Ion binding induces a conformational change that may alter substrate affinity.</text>
</comment>
<comment type="similarity">
    <text evidence="9">Belongs to the carbohydrate kinase PfkB family. Ribokinase subfamily.</text>
</comment>
<dbReference type="EC" id="2.7.1.15" evidence="9"/>
<feature type="binding site" evidence="9">
    <location>
        <position position="242"/>
    </location>
    <ligand>
        <name>K(+)</name>
        <dbReference type="ChEBI" id="CHEBI:29103"/>
    </ligand>
</feature>
<dbReference type="InterPro" id="IPR011611">
    <property type="entry name" value="PfkB_dom"/>
</dbReference>
<dbReference type="Proteomes" id="UP000028701">
    <property type="component" value="Unassembled WGS sequence"/>
</dbReference>
<evidence type="ECO:0000256" key="5">
    <source>
        <dbReference type="ARBA" id="ARBA00022840"/>
    </source>
</evidence>
<evidence type="ECO:0000313" key="11">
    <source>
        <dbReference type="EMBL" id="GAK72959.1"/>
    </source>
</evidence>
<feature type="binding site" evidence="9">
    <location>
        <begin position="38"/>
        <end position="42"/>
    </location>
    <ligand>
        <name>substrate</name>
    </ligand>
</feature>
<dbReference type="PRINTS" id="PR00990">
    <property type="entry name" value="RIBOKINASE"/>
</dbReference>
<gene>
    <name evidence="9" type="primary">rbsK</name>
    <name evidence="11" type="ORF">RRU01S_29_00760</name>
</gene>
<dbReference type="GO" id="GO:0004747">
    <property type="term" value="F:ribokinase activity"/>
    <property type="evidence" value="ECO:0007669"/>
    <property type="project" value="UniProtKB-UniRule"/>
</dbReference>
<comment type="caution">
    <text evidence="11">The sequence shown here is derived from an EMBL/GenBank/DDBJ whole genome shotgun (WGS) entry which is preliminary data.</text>
</comment>
<organism evidence="11 12">
    <name type="scientific">Agrobacterium rubi TR3 = NBRC 13261</name>
    <dbReference type="NCBI Taxonomy" id="1368415"/>
    <lineage>
        <taxon>Bacteria</taxon>
        <taxon>Pseudomonadati</taxon>
        <taxon>Pseudomonadota</taxon>
        <taxon>Alphaproteobacteria</taxon>
        <taxon>Hyphomicrobiales</taxon>
        <taxon>Rhizobiaceae</taxon>
        <taxon>Rhizobium/Agrobacterium group</taxon>
        <taxon>Agrobacterium</taxon>
    </lineage>
</organism>
<protein>
    <recommendedName>
        <fullName evidence="9">Ribokinase</fullName>
        <shortName evidence="9">RK</shortName>
        <ecNumber evidence="9">2.7.1.15</ecNumber>
    </recommendedName>
</protein>
<keyword evidence="5 9" id="KW-0067">ATP-binding</keyword>
<dbReference type="CDD" id="cd01174">
    <property type="entry name" value="ribokinase"/>
    <property type="match status" value="1"/>
</dbReference>
<feature type="binding site" evidence="9">
    <location>
        <position position="276"/>
    </location>
    <ligand>
        <name>K(+)</name>
        <dbReference type="ChEBI" id="CHEBI:29103"/>
    </ligand>
</feature>
<keyword evidence="6 9" id="KW-0460">Magnesium</keyword>
<dbReference type="RefSeq" id="WP_045232383.1">
    <property type="nucleotide sequence ID" value="NZ_BBJU01000029.1"/>
</dbReference>
<keyword evidence="4 9" id="KW-0418">Kinase</keyword>
<dbReference type="SUPFAM" id="SSF53613">
    <property type="entry name" value="Ribokinase-like"/>
    <property type="match status" value="1"/>
</dbReference>
<dbReference type="InterPro" id="IPR011877">
    <property type="entry name" value="Ribokinase"/>
</dbReference>
<feature type="active site" description="Proton acceptor" evidence="9">
    <location>
        <position position="246"/>
    </location>
</feature>
<feature type="binding site" evidence="9">
    <location>
        <position position="240"/>
    </location>
    <ligand>
        <name>K(+)</name>
        <dbReference type="ChEBI" id="CHEBI:29103"/>
    </ligand>
</feature>
<feature type="binding site" evidence="9">
    <location>
        <begin position="10"/>
        <end position="12"/>
    </location>
    <ligand>
        <name>substrate</name>
    </ligand>
</feature>
<proteinExistence type="inferred from homology"/>
<feature type="binding site" evidence="9">
    <location>
        <position position="285"/>
    </location>
    <ligand>
        <name>K(+)</name>
        <dbReference type="ChEBI" id="CHEBI:29103"/>
    </ligand>
</feature>
<dbReference type="eggNOG" id="COG0524">
    <property type="taxonomic scope" value="Bacteria"/>
</dbReference>
<dbReference type="OrthoDB" id="9775849at2"/>
<keyword evidence="8 9" id="KW-0119">Carbohydrate metabolism</keyword>
<evidence type="ECO:0000256" key="8">
    <source>
        <dbReference type="ARBA" id="ARBA00023277"/>
    </source>
</evidence>
<keyword evidence="9" id="KW-0963">Cytoplasm</keyword>
<comment type="subcellular location">
    <subcellularLocation>
        <location evidence="9">Cytoplasm</location>
    </subcellularLocation>
</comment>
<accession>A0A081D213</accession>
<evidence type="ECO:0000256" key="3">
    <source>
        <dbReference type="ARBA" id="ARBA00022741"/>
    </source>
</evidence>
<evidence type="ECO:0000256" key="1">
    <source>
        <dbReference type="ARBA" id="ARBA00022679"/>
    </source>
</evidence>
<evidence type="ECO:0000256" key="7">
    <source>
        <dbReference type="ARBA" id="ARBA00022958"/>
    </source>
</evidence>
<feature type="binding site" evidence="9">
    <location>
        <position position="246"/>
    </location>
    <ligand>
        <name>substrate</name>
    </ligand>
</feature>
<comment type="function">
    <text evidence="9">Catalyzes the phosphorylation of ribose at O-5 in a reaction requiring ATP and magnesium. The resulting D-ribose-5-phosphate can then be used either for sythesis of nucleotides, histidine, and tryptophan, or as a component of the pentose phosphate pathway.</text>
</comment>
<dbReference type="HAMAP" id="MF_01987">
    <property type="entry name" value="Ribokinase"/>
    <property type="match status" value="1"/>
</dbReference>
<keyword evidence="7 9" id="KW-0630">Potassium</keyword>
<evidence type="ECO:0000259" key="10">
    <source>
        <dbReference type="Pfam" id="PF00294"/>
    </source>
</evidence>
<keyword evidence="2 9" id="KW-0479">Metal-binding</keyword>
<keyword evidence="3 9" id="KW-0547">Nucleotide-binding</keyword>
<dbReference type="GO" id="GO:0046872">
    <property type="term" value="F:metal ion binding"/>
    <property type="evidence" value="ECO:0007669"/>
    <property type="project" value="UniProtKB-KW"/>
</dbReference>
<feature type="binding site" evidence="9">
    <location>
        <begin position="245"/>
        <end position="246"/>
    </location>
    <ligand>
        <name>ATP</name>
        <dbReference type="ChEBI" id="CHEBI:30616"/>
    </ligand>
</feature>
<dbReference type="EMBL" id="BBJU01000029">
    <property type="protein sequence ID" value="GAK72959.1"/>
    <property type="molecule type" value="Genomic_DNA"/>
</dbReference>
<dbReference type="GO" id="GO:0005737">
    <property type="term" value="C:cytoplasm"/>
    <property type="evidence" value="ECO:0007669"/>
    <property type="project" value="UniProtKB-SubCell"/>
</dbReference>
<reference evidence="11 12" key="1">
    <citation type="submission" date="2014-08" db="EMBL/GenBank/DDBJ databases">
        <title>Whole genome shotgun sequence of Rhizobium rubi NBRC 13261.</title>
        <authorList>
            <person name="Katano-Makiyama Y."/>
            <person name="Hosoyama A."/>
            <person name="Hashimoto M."/>
            <person name="Hosoyama Y."/>
            <person name="Noguchi M."/>
            <person name="Tsuchikane K."/>
            <person name="Uohara A."/>
            <person name="Ohji S."/>
            <person name="Ichikawa N."/>
            <person name="Kimura A."/>
            <person name="Yamazoe A."/>
            <person name="Fujita N."/>
        </authorList>
    </citation>
    <scope>NUCLEOTIDE SEQUENCE [LARGE SCALE GENOMIC DNA]</scope>
    <source>
        <strain evidence="11 12">NBRC 13261</strain>
    </source>
</reference>
<dbReference type="PANTHER" id="PTHR10584">
    <property type="entry name" value="SUGAR KINASE"/>
    <property type="match status" value="1"/>
</dbReference>
<feature type="binding site" evidence="9">
    <location>
        <position position="281"/>
    </location>
    <ligand>
        <name>K(+)</name>
        <dbReference type="ChEBI" id="CHEBI:29103"/>
    </ligand>
</feature>
<comment type="caution">
    <text evidence="9">Lacks conserved residue(s) required for the propagation of feature annotation.</text>
</comment>
<dbReference type="PANTHER" id="PTHR10584:SF166">
    <property type="entry name" value="RIBOKINASE"/>
    <property type="match status" value="1"/>
</dbReference>
<evidence type="ECO:0000256" key="6">
    <source>
        <dbReference type="ARBA" id="ARBA00022842"/>
    </source>
</evidence>
<evidence type="ECO:0000256" key="4">
    <source>
        <dbReference type="ARBA" id="ARBA00022777"/>
    </source>
</evidence>
<evidence type="ECO:0000256" key="9">
    <source>
        <dbReference type="HAMAP-Rule" id="MF_01987"/>
    </source>
</evidence>
<dbReference type="GO" id="GO:0005524">
    <property type="term" value="F:ATP binding"/>
    <property type="evidence" value="ECO:0007669"/>
    <property type="project" value="UniProtKB-UniRule"/>
</dbReference>
<feature type="binding site" evidence="9">
    <location>
        <position position="279"/>
    </location>
    <ligand>
        <name>K(+)</name>
        <dbReference type="ChEBI" id="CHEBI:29103"/>
    </ligand>
</feature>
<evidence type="ECO:0000313" key="12">
    <source>
        <dbReference type="Proteomes" id="UP000028701"/>
    </source>
</evidence>
<comment type="catalytic activity">
    <reaction evidence="9">
        <text>D-ribose + ATP = D-ribose 5-phosphate + ADP + H(+)</text>
        <dbReference type="Rhea" id="RHEA:13697"/>
        <dbReference type="ChEBI" id="CHEBI:15378"/>
        <dbReference type="ChEBI" id="CHEBI:30616"/>
        <dbReference type="ChEBI" id="CHEBI:47013"/>
        <dbReference type="ChEBI" id="CHEBI:78346"/>
        <dbReference type="ChEBI" id="CHEBI:456216"/>
        <dbReference type="EC" id="2.7.1.15"/>
    </reaction>
</comment>
<dbReference type="UniPathway" id="UPA00916">
    <property type="reaction ID" value="UER00889"/>
</dbReference>
<feature type="binding site" evidence="9">
    <location>
        <begin position="212"/>
        <end position="217"/>
    </location>
    <ligand>
        <name>ATP</name>
        <dbReference type="ChEBI" id="CHEBI:30616"/>
    </ligand>
</feature>
<dbReference type="Gene3D" id="3.40.1190.20">
    <property type="match status" value="1"/>
</dbReference>
<dbReference type="AlphaFoldDB" id="A0A081D213"/>
<sequence>MRVHVVGNVCIDTTFRLDRLPEAGETRNAASHTDGLGGKGANQAVAAAHTGAPVTLWAAIGRDANGGWVRDVLAGEVDNACLTEFDLPTDRSTVAVDATGENIILSGVSCALAFNPLGQTDLGETIELGDMLVMQGNLASAITDACLRAAREKGLTTIFNASPLALDAQPRFDNADFVIVNEGEAQSISGSQQPEDAAARIRDLGASCVIVTLGSQGCLLLSSGSIEPVYISAPEVAVVDTSGAGDVLCGVFAGCLARGMRQDAALRVAVAASALAVTRVGTLASCPSVEDISLLIKQSETESA</sequence>
<comment type="pathway">
    <text evidence="9">Carbohydrate metabolism; D-ribose degradation; D-ribose 5-phosphate from beta-D-ribopyranose: step 2/2.</text>
</comment>
<dbReference type="InterPro" id="IPR002139">
    <property type="entry name" value="Ribo/fructo_kinase"/>
</dbReference>
<comment type="cofactor">
    <cofactor evidence="9">
        <name>Mg(2+)</name>
        <dbReference type="ChEBI" id="CHEBI:18420"/>
    </cofactor>
    <text evidence="9">Requires a divalent cation, most likely magnesium in vivo, as an electrophilic catalyst to aid phosphoryl group transfer. It is the chelate of the metal and the nucleotide that is the actual substrate.</text>
</comment>
<dbReference type="InterPro" id="IPR029056">
    <property type="entry name" value="Ribokinase-like"/>
</dbReference>
<evidence type="ECO:0000256" key="2">
    <source>
        <dbReference type="ARBA" id="ARBA00022723"/>
    </source>
</evidence>
<feature type="binding site" evidence="9">
    <location>
        <position position="181"/>
    </location>
    <ligand>
        <name>ATP</name>
        <dbReference type="ChEBI" id="CHEBI:30616"/>
    </ligand>
</feature>
<dbReference type="Pfam" id="PF00294">
    <property type="entry name" value="PfkB"/>
    <property type="match status" value="1"/>
</dbReference>
<feature type="domain" description="Carbohydrate kinase PfkB" evidence="10">
    <location>
        <begin position="3"/>
        <end position="286"/>
    </location>
</feature>
<keyword evidence="1 9" id="KW-0808">Transferase</keyword>